<dbReference type="InterPro" id="IPR017970">
    <property type="entry name" value="Homeobox_CS"/>
</dbReference>
<dbReference type="Pfam" id="PF00046">
    <property type="entry name" value="Homeodomain"/>
    <property type="match status" value="1"/>
</dbReference>
<reference evidence="13" key="2">
    <citation type="submission" date="2025-09" db="UniProtKB">
        <authorList>
            <consortium name="Ensembl"/>
        </authorList>
    </citation>
    <scope>IDENTIFICATION</scope>
</reference>
<evidence type="ECO:0000256" key="11">
    <source>
        <dbReference type="SAM" id="MobiDB-lite"/>
    </source>
</evidence>
<keyword evidence="5 9" id="KW-0238">DNA-binding</keyword>
<comment type="subcellular location">
    <subcellularLocation>
        <location evidence="1 9 10">Nucleus</location>
    </subcellularLocation>
</comment>
<keyword evidence="14" id="KW-1185">Reference proteome</keyword>
<dbReference type="GO" id="GO:0000981">
    <property type="term" value="F:DNA-binding transcription factor activity, RNA polymerase II-specific"/>
    <property type="evidence" value="ECO:0007669"/>
    <property type="project" value="InterPro"/>
</dbReference>
<dbReference type="PRINTS" id="PR00024">
    <property type="entry name" value="HOMEOBOX"/>
</dbReference>
<dbReference type="Proteomes" id="UP000264820">
    <property type="component" value="Unplaced"/>
</dbReference>
<evidence type="ECO:0000259" key="12">
    <source>
        <dbReference type="PROSITE" id="PS50071"/>
    </source>
</evidence>
<feature type="region of interest" description="Disordered" evidence="11">
    <location>
        <begin position="38"/>
        <end position="63"/>
    </location>
</feature>
<dbReference type="PANTHER" id="PTHR24340">
    <property type="entry name" value="HOMEOBOX PROTEIN NKX"/>
    <property type="match status" value="1"/>
</dbReference>
<dbReference type="InterPro" id="IPR050394">
    <property type="entry name" value="Homeobox_NK-like"/>
</dbReference>
<keyword evidence="4" id="KW-0805">Transcription regulation</keyword>
<dbReference type="SMART" id="SM00389">
    <property type="entry name" value="HOX"/>
    <property type="match status" value="1"/>
</dbReference>
<evidence type="ECO:0000313" key="14">
    <source>
        <dbReference type="Proteomes" id="UP000264820"/>
    </source>
</evidence>
<dbReference type="FunFam" id="1.10.10.60:FF:000101">
    <property type="entry name" value="NK2 homeobox 8"/>
    <property type="match status" value="1"/>
</dbReference>
<evidence type="ECO:0000256" key="3">
    <source>
        <dbReference type="ARBA" id="ARBA00022473"/>
    </source>
</evidence>
<dbReference type="Ensembl" id="ENSHCOT00000017705.1">
    <property type="protein sequence ID" value="ENSHCOP00000011092.1"/>
    <property type="gene ID" value="ENSHCOG00000013838.1"/>
</dbReference>
<dbReference type="PROSITE" id="PS50071">
    <property type="entry name" value="HOMEOBOX_2"/>
    <property type="match status" value="1"/>
</dbReference>
<evidence type="ECO:0000256" key="10">
    <source>
        <dbReference type="RuleBase" id="RU000682"/>
    </source>
</evidence>
<feature type="domain" description="Homeobox" evidence="12">
    <location>
        <begin position="76"/>
        <end position="136"/>
    </location>
</feature>
<dbReference type="InterPro" id="IPR020479">
    <property type="entry name" value="HD_metazoa"/>
</dbReference>
<protein>
    <submittedName>
        <fullName evidence="13">NK2 homeobox 8</fullName>
    </submittedName>
</protein>
<keyword evidence="3" id="KW-0217">Developmental protein</keyword>
<evidence type="ECO:0000256" key="1">
    <source>
        <dbReference type="ARBA" id="ARBA00004123"/>
    </source>
</evidence>
<dbReference type="SUPFAM" id="SSF46689">
    <property type="entry name" value="Homeodomain-like"/>
    <property type="match status" value="1"/>
</dbReference>
<evidence type="ECO:0000256" key="2">
    <source>
        <dbReference type="ARBA" id="ARBA00005661"/>
    </source>
</evidence>
<keyword evidence="7" id="KW-0804">Transcription</keyword>
<keyword evidence="6 9" id="KW-0371">Homeobox</keyword>
<dbReference type="CDD" id="cd00086">
    <property type="entry name" value="homeodomain"/>
    <property type="match status" value="1"/>
</dbReference>
<dbReference type="GO" id="GO:0000978">
    <property type="term" value="F:RNA polymerase II cis-regulatory region sequence-specific DNA binding"/>
    <property type="evidence" value="ECO:0007669"/>
    <property type="project" value="TreeGrafter"/>
</dbReference>
<dbReference type="InterPro" id="IPR009057">
    <property type="entry name" value="Homeodomain-like_sf"/>
</dbReference>
<name>A0A3Q2Y2H6_HIPCM</name>
<dbReference type="GeneTree" id="ENSGT00940000161610"/>
<evidence type="ECO:0000256" key="7">
    <source>
        <dbReference type="ARBA" id="ARBA00023163"/>
    </source>
</evidence>
<accession>A0A3Q2Y2H6</accession>
<dbReference type="GO" id="GO:0005634">
    <property type="term" value="C:nucleus"/>
    <property type="evidence" value="ECO:0007669"/>
    <property type="project" value="UniProtKB-SubCell"/>
</dbReference>
<dbReference type="GO" id="GO:0030154">
    <property type="term" value="P:cell differentiation"/>
    <property type="evidence" value="ECO:0007669"/>
    <property type="project" value="TreeGrafter"/>
</dbReference>
<dbReference type="InterPro" id="IPR001356">
    <property type="entry name" value="HD"/>
</dbReference>
<organism evidence="13 14">
    <name type="scientific">Hippocampus comes</name>
    <name type="common">Tiger tail seahorse</name>
    <dbReference type="NCBI Taxonomy" id="109280"/>
    <lineage>
        <taxon>Eukaryota</taxon>
        <taxon>Metazoa</taxon>
        <taxon>Chordata</taxon>
        <taxon>Craniata</taxon>
        <taxon>Vertebrata</taxon>
        <taxon>Euteleostomi</taxon>
        <taxon>Actinopterygii</taxon>
        <taxon>Neopterygii</taxon>
        <taxon>Teleostei</taxon>
        <taxon>Neoteleostei</taxon>
        <taxon>Acanthomorphata</taxon>
        <taxon>Syngnathiaria</taxon>
        <taxon>Syngnathiformes</taxon>
        <taxon>Syngnathoidei</taxon>
        <taxon>Syngnathidae</taxon>
        <taxon>Hippocampus</taxon>
    </lineage>
</organism>
<evidence type="ECO:0000313" key="13">
    <source>
        <dbReference type="Ensembl" id="ENSHCOP00000011092.1"/>
    </source>
</evidence>
<evidence type="ECO:0000256" key="9">
    <source>
        <dbReference type="PROSITE-ProRule" id="PRU00108"/>
    </source>
</evidence>
<proteinExistence type="inferred from homology"/>
<sequence>MNAIKKIKSQLSVSKLIHEKLTCVTPLPLSHLAAAWDEGSSLEASPDSTKPDEPSPDADPRCAPAGLTAAEAAKKQKSKKRRVLFSKAQTLALERRFRQQRYLSGPEREQVARLLSLTPTQVKIWFQNHRYKTKRGASDWLKETGSVLVAGKGVVFSNVLWCCRLFFSISIKLHSNDSISPFDVRKVEPSIRKQRTPQLTCLFHLE</sequence>
<reference evidence="13" key="1">
    <citation type="submission" date="2025-08" db="UniProtKB">
        <authorList>
            <consortium name="Ensembl"/>
        </authorList>
    </citation>
    <scope>IDENTIFICATION</scope>
</reference>
<keyword evidence="8 9" id="KW-0539">Nucleus</keyword>
<dbReference type="PANTHER" id="PTHR24340:SF82">
    <property type="entry name" value="HOMEOBOX PROTEIN VND"/>
    <property type="match status" value="1"/>
</dbReference>
<dbReference type="PROSITE" id="PS00027">
    <property type="entry name" value="HOMEOBOX_1"/>
    <property type="match status" value="1"/>
</dbReference>
<evidence type="ECO:0000256" key="4">
    <source>
        <dbReference type="ARBA" id="ARBA00023015"/>
    </source>
</evidence>
<evidence type="ECO:0000256" key="8">
    <source>
        <dbReference type="ARBA" id="ARBA00023242"/>
    </source>
</evidence>
<dbReference type="AlphaFoldDB" id="A0A3Q2Y2H6"/>
<evidence type="ECO:0000256" key="6">
    <source>
        <dbReference type="ARBA" id="ARBA00023155"/>
    </source>
</evidence>
<evidence type="ECO:0000256" key="5">
    <source>
        <dbReference type="ARBA" id="ARBA00023125"/>
    </source>
</evidence>
<comment type="similarity">
    <text evidence="2">Belongs to the NK-2 homeobox family.</text>
</comment>
<dbReference type="Gene3D" id="1.10.10.60">
    <property type="entry name" value="Homeodomain-like"/>
    <property type="match status" value="1"/>
</dbReference>
<feature type="DNA-binding region" description="Homeobox" evidence="9">
    <location>
        <begin position="78"/>
        <end position="137"/>
    </location>
</feature>